<evidence type="ECO:0000313" key="1">
    <source>
        <dbReference type="EMBL" id="MCC2229776.1"/>
    </source>
</evidence>
<comment type="caution">
    <text evidence="1">The sequence shown here is derived from an EMBL/GenBank/DDBJ whole genome shotgun (WGS) entry which is preliminary data.</text>
</comment>
<keyword evidence="2" id="KW-1185">Reference proteome</keyword>
<dbReference type="AlphaFoldDB" id="A0AAE3E763"/>
<dbReference type="EMBL" id="JAJEQR010000004">
    <property type="protein sequence ID" value="MCC2229776.1"/>
    <property type="molecule type" value="Genomic_DNA"/>
</dbReference>
<protein>
    <submittedName>
        <fullName evidence="1">Rpn family recombination-promoting nuclease/putative transposase</fullName>
    </submittedName>
</protein>
<sequence length="290" mass="33186">MNQSNEQWRKDAHQKDLQRLRGFRPIDDTFMRGLFRENLPLAELVLRIITGKPDLVLTHCETQADMNRVTGARSICLDAYATDSAGKKYDLEIQRADEGAGHHRARYHSSVIDVENLDKSQDFDELPDSYVLFITEKDYYRAGKPLYVIRRMNLTLGTPFEDGTCILYVNGEYRGNSDLGRLMHDFNCNNADDMYFDLLAEKTRYLKENQEGVNEMCRAMEELREESFERGREEGRELGLEEGHRNQALTTAKNLARLGMSVEQIAGAINFSPEIVSGWLTSDSIPESAN</sequence>
<gene>
    <name evidence="1" type="ORF">LKD81_02000</name>
</gene>
<evidence type="ECO:0000313" key="2">
    <source>
        <dbReference type="Proteomes" id="UP001198182"/>
    </source>
</evidence>
<name>A0AAE3E763_9FIRM</name>
<accession>A0AAE3E763</accession>
<dbReference type="Pfam" id="PF12784">
    <property type="entry name" value="PDDEXK_2"/>
    <property type="match status" value="1"/>
</dbReference>
<dbReference type="Proteomes" id="UP001198182">
    <property type="component" value="Unassembled WGS sequence"/>
</dbReference>
<organism evidence="1 2">
    <name type="scientific">Hominifimenecus microfluidus</name>
    <dbReference type="NCBI Taxonomy" id="2885348"/>
    <lineage>
        <taxon>Bacteria</taxon>
        <taxon>Bacillati</taxon>
        <taxon>Bacillota</taxon>
        <taxon>Clostridia</taxon>
        <taxon>Lachnospirales</taxon>
        <taxon>Lachnospiraceae</taxon>
        <taxon>Hominifimenecus</taxon>
    </lineage>
</organism>
<dbReference type="RefSeq" id="WP_308452563.1">
    <property type="nucleotide sequence ID" value="NZ_JAJEQR010000004.1"/>
</dbReference>
<reference evidence="1" key="1">
    <citation type="submission" date="2021-10" db="EMBL/GenBank/DDBJ databases">
        <title>Anaerobic single-cell dispensing facilitates the cultivation of human gut bacteria.</title>
        <authorList>
            <person name="Afrizal A."/>
        </authorList>
    </citation>
    <scope>NUCLEOTIDE SEQUENCE</scope>
    <source>
        <strain evidence="1">CLA-AA-H215</strain>
    </source>
</reference>
<proteinExistence type="predicted"/>